<sequence length="249" mass="28424">MKGDWLGKFRRERRGRARVRRAAWRLEQAERERAWALVVARAEGLSVRMTAEAAGLSPSRVHQLTKDAEVDALGELRAAGWPAPEDPEGSDDEELSGRASIAERLVDEVGWIRQCADWIDHLDHESYPPAANLRPETDFPDRANVVVDFARVSAILRRIAFDVDELARARNVDDLTGARVGDDPRAERRRRLVEPDLAYAEFTRRKNLPWHSTRQGEAAWDAYQAERHHRSETNQDPYTVYNPFRPGPA</sequence>
<gene>
    <name evidence="2" type="ORF">Shyd_00160</name>
    <name evidence="3" type="ORF">Shyd_17100</name>
    <name evidence="4" type="ORF">Shyd_18640</name>
    <name evidence="5" type="ORF">Shyd_57860</name>
    <name evidence="6" type="ORF">Shyd_58270</name>
    <name evidence="7" type="ORF">Shyd_60050</name>
    <name evidence="8" type="ORF">Shyd_69260</name>
    <name evidence="9" type="ORF">Shyd_70020</name>
    <name evidence="10" type="ORF">Shyd_70890</name>
    <name evidence="11" type="ORF">Shyd_83510</name>
    <name evidence="12" type="ORF">Shyd_84650</name>
</gene>
<evidence type="ECO:0000313" key="13">
    <source>
        <dbReference type="Proteomes" id="UP001052739"/>
    </source>
</evidence>
<comment type="caution">
    <text evidence="5">The sequence shown here is derived from an EMBL/GenBank/DDBJ whole genome shotgun (WGS) entry which is preliminary data.</text>
</comment>
<evidence type="ECO:0000313" key="12">
    <source>
        <dbReference type="EMBL" id="GHI27094.1"/>
    </source>
</evidence>
<dbReference type="Proteomes" id="UP001052739">
    <property type="component" value="Unassembled WGS sequence"/>
</dbReference>
<evidence type="ECO:0000256" key="1">
    <source>
        <dbReference type="SAM" id="MobiDB-lite"/>
    </source>
</evidence>
<dbReference type="EMBL" id="BNDW01000110">
    <property type="protein sequence ID" value="GHI26980.1"/>
    <property type="molecule type" value="Genomic_DNA"/>
</dbReference>
<evidence type="ECO:0000313" key="3">
    <source>
        <dbReference type="EMBL" id="GHI20339.1"/>
    </source>
</evidence>
<reference evidence="5" key="1">
    <citation type="submission" date="2024-05" db="EMBL/GenBank/DDBJ databases">
        <title>Whole genome shotgun sequence of Streptomyces hydrogenans NBRC 13475.</title>
        <authorList>
            <person name="Komaki H."/>
            <person name="Tamura T."/>
        </authorList>
    </citation>
    <scope>NUCLEOTIDE SEQUENCE</scope>
    <source>
        <strain evidence="5">NBRC 13475</strain>
    </source>
</reference>
<evidence type="ECO:0000313" key="2">
    <source>
        <dbReference type="EMBL" id="GHI18645.1"/>
    </source>
</evidence>
<accession>A0ABQ3PHB1</accession>
<dbReference type="RefSeq" id="WP_190224992.1">
    <property type="nucleotide sequence ID" value="NZ_BNBS01000081.1"/>
</dbReference>
<evidence type="ECO:0000313" key="10">
    <source>
        <dbReference type="EMBL" id="GHI25718.1"/>
    </source>
</evidence>
<proteinExistence type="predicted"/>
<evidence type="ECO:0000313" key="9">
    <source>
        <dbReference type="EMBL" id="GHI25631.1"/>
    </source>
</evidence>
<evidence type="ECO:0000313" key="6">
    <source>
        <dbReference type="EMBL" id="GHI24456.1"/>
    </source>
</evidence>
<evidence type="ECO:0000313" key="11">
    <source>
        <dbReference type="EMBL" id="GHI26980.1"/>
    </source>
</evidence>
<dbReference type="EMBL" id="BNDW01000058">
    <property type="protein sequence ID" value="GHI24456.1"/>
    <property type="molecule type" value="Genomic_DNA"/>
</dbReference>
<dbReference type="EMBL" id="BNDW01000066">
    <property type="protein sequence ID" value="GHI24634.1"/>
    <property type="molecule type" value="Genomic_DNA"/>
</dbReference>
<dbReference type="EMBL" id="BNDW01000056">
    <property type="protein sequence ID" value="GHI24415.1"/>
    <property type="molecule type" value="Genomic_DNA"/>
</dbReference>
<feature type="compositionally biased region" description="Basic and acidic residues" evidence="1">
    <location>
        <begin position="224"/>
        <end position="233"/>
    </location>
</feature>
<evidence type="ECO:0000313" key="5">
    <source>
        <dbReference type="EMBL" id="GHI24415.1"/>
    </source>
</evidence>
<evidence type="ECO:0000313" key="7">
    <source>
        <dbReference type="EMBL" id="GHI24634.1"/>
    </source>
</evidence>
<dbReference type="EMBL" id="BNDW01000115">
    <property type="protein sequence ID" value="GHI27094.1"/>
    <property type="molecule type" value="Genomic_DNA"/>
</dbReference>
<dbReference type="EMBL" id="BNDW01000083">
    <property type="protein sequence ID" value="GHI25631.1"/>
    <property type="molecule type" value="Genomic_DNA"/>
</dbReference>
<evidence type="ECO:0000313" key="8">
    <source>
        <dbReference type="EMBL" id="GHI25555.1"/>
    </source>
</evidence>
<evidence type="ECO:0000313" key="4">
    <source>
        <dbReference type="EMBL" id="GHI20493.1"/>
    </source>
</evidence>
<dbReference type="EMBL" id="BNDW01000079">
    <property type="protein sequence ID" value="GHI25555.1"/>
    <property type="molecule type" value="Genomic_DNA"/>
</dbReference>
<dbReference type="EMBL" id="BNDW01000001">
    <property type="protein sequence ID" value="GHI18645.1"/>
    <property type="molecule type" value="Genomic_DNA"/>
</dbReference>
<keyword evidence="13" id="KW-1185">Reference proteome</keyword>
<dbReference type="EMBL" id="BNDW01000087">
    <property type="protein sequence ID" value="GHI25718.1"/>
    <property type="molecule type" value="Genomic_DNA"/>
</dbReference>
<organism evidence="5 13">
    <name type="scientific">Streptomyces hydrogenans</name>
    <dbReference type="NCBI Taxonomy" id="1873719"/>
    <lineage>
        <taxon>Bacteria</taxon>
        <taxon>Bacillati</taxon>
        <taxon>Actinomycetota</taxon>
        <taxon>Actinomycetes</taxon>
        <taxon>Kitasatosporales</taxon>
        <taxon>Streptomycetaceae</taxon>
        <taxon>Streptomyces</taxon>
    </lineage>
</organism>
<feature type="region of interest" description="Disordered" evidence="1">
    <location>
        <begin position="224"/>
        <end position="249"/>
    </location>
</feature>
<protein>
    <submittedName>
        <fullName evidence="5">Uncharacterized protein</fullName>
    </submittedName>
</protein>
<dbReference type="EMBL" id="BNDW01000015">
    <property type="protein sequence ID" value="GHI20493.1"/>
    <property type="molecule type" value="Genomic_DNA"/>
</dbReference>
<name>A0ABQ3PHB1_9ACTN</name>
<dbReference type="EMBL" id="BNDW01000008">
    <property type="protein sequence ID" value="GHI20339.1"/>
    <property type="molecule type" value="Genomic_DNA"/>
</dbReference>